<dbReference type="PROSITE" id="PS50956">
    <property type="entry name" value="HTH_ASNC_2"/>
    <property type="match status" value="2"/>
</dbReference>
<dbReference type="Pfam" id="PF01037">
    <property type="entry name" value="AsnC_trans_reg"/>
    <property type="match status" value="1"/>
</dbReference>
<dbReference type="RefSeq" id="WP_192759373.1">
    <property type="nucleotide sequence ID" value="NZ_JADBDZ010000001.1"/>
</dbReference>
<keyword evidence="6" id="KW-1185">Reference proteome</keyword>
<keyword evidence="2 5" id="KW-0238">DNA-binding</keyword>
<evidence type="ECO:0000313" key="6">
    <source>
        <dbReference type="Proteomes" id="UP000627838"/>
    </source>
</evidence>
<dbReference type="PANTHER" id="PTHR30154">
    <property type="entry name" value="LEUCINE-RESPONSIVE REGULATORY PROTEIN"/>
    <property type="match status" value="1"/>
</dbReference>
<keyword evidence="3" id="KW-0804">Transcription</keyword>
<dbReference type="PRINTS" id="PR00033">
    <property type="entry name" value="HTHASNC"/>
</dbReference>
<dbReference type="Gene3D" id="1.10.10.10">
    <property type="entry name" value="Winged helix-like DNA-binding domain superfamily/Winged helix DNA-binding domain"/>
    <property type="match status" value="2"/>
</dbReference>
<dbReference type="SUPFAM" id="SSF54909">
    <property type="entry name" value="Dimeric alpha+beta barrel"/>
    <property type="match status" value="1"/>
</dbReference>
<sequence>MDSVMLDDLDRRLLHALHLDGRAPFSRIAEVLDVSDRTVARRLARLRATGAARVTATIDVPGRAEWLVRARVSPDGAAPLARALARRPDTRWVTVLSGGTEILCILRASAADPAPLRALARSPQVGDVEAHRLLRHLMDGRWRGRTSALTAEQAAALRPSAPGDAAAPAPSDLDRRLLPVLAADGRAAYPALARRVGWSESAVRRRLDELRRARALRFDVEIDPALFGFAVQCLLWLTVAPARLAAVAGSLAADAEAAFVGATTGPHNLLVIAVCRDDAALYAYLSDRIGALDGVERVETVPITSYAKRVAPAV</sequence>
<keyword evidence="1" id="KW-0805">Transcription regulation</keyword>
<organism evidence="5 6">
    <name type="scientific">Actinomadura algeriensis</name>
    <dbReference type="NCBI Taxonomy" id="1679523"/>
    <lineage>
        <taxon>Bacteria</taxon>
        <taxon>Bacillati</taxon>
        <taxon>Actinomycetota</taxon>
        <taxon>Actinomycetes</taxon>
        <taxon>Streptosporangiales</taxon>
        <taxon>Thermomonosporaceae</taxon>
        <taxon>Actinomadura</taxon>
    </lineage>
</organism>
<dbReference type="InterPro" id="IPR036388">
    <property type="entry name" value="WH-like_DNA-bd_sf"/>
</dbReference>
<feature type="domain" description="HTH asnC-type" evidence="4">
    <location>
        <begin position="6"/>
        <end position="50"/>
    </location>
</feature>
<dbReference type="InterPro" id="IPR036390">
    <property type="entry name" value="WH_DNA-bd_sf"/>
</dbReference>
<proteinExistence type="predicted"/>
<feature type="domain" description="HTH asnC-type" evidence="4">
    <location>
        <begin position="170"/>
        <end position="230"/>
    </location>
</feature>
<dbReference type="InterPro" id="IPR011008">
    <property type="entry name" value="Dimeric_a/b-barrel"/>
</dbReference>
<dbReference type="InterPro" id="IPR000485">
    <property type="entry name" value="AsnC-type_HTH_dom"/>
</dbReference>
<dbReference type="GO" id="GO:0003677">
    <property type="term" value="F:DNA binding"/>
    <property type="evidence" value="ECO:0007669"/>
    <property type="project" value="UniProtKB-KW"/>
</dbReference>
<reference evidence="5 6" key="1">
    <citation type="submission" date="2020-10" db="EMBL/GenBank/DDBJ databases">
        <title>Sequencing the genomes of 1000 actinobacteria strains.</title>
        <authorList>
            <person name="Klenk H.-P."/>
        </authorList>
    </citation>
    <scope>NUCLEOTIDE SEQUENCE [LARGE SCALE GENOMIC DNA]</scope>
    <source>
        <strain evidence="5 6">DSM 46744</strain>
    </source>
</reference>
<dbReference type="InterPro" id="IPR019888">
    <property type="entry name" value="Tscrpt_reg_AsnC-like"/>
</dbReference>
<dbReference type="EMBL" id="JADBDZ010000001">
    <property type="protein sequence ID" value="MBE1532718.1"/>
    <property type="molecule type" value="Genomic_DNA"/>
</dbReference>
<evidence type="ECO:0000256" key="1">
    <source>
        <dbReference type="ARBA" id="ARBA00023015"/>
    </source>
</evidence>
<evidence type="ECO:0000313" key="5">
    <source>
        <dbReference type="EMBL" id="MBE1532718.1"/>
    </source>
</evidence>
<dbReference type="PANTHER" id="PTHR30154:SF34">
    <property type="entry name" value="TRANSCRIPTIONAL REGULATOR AZLB"/>
    <property type="match status" value="1"/>
</dbReference>
<evidence type="ECO:0000256" key="3">
    <source>
        <dbReference type="ARBA" id="ARBA00023163"/>
    </source>
</evidence>
<accession>A0ABR9JQ65</accession>
<comment type="caution">
    <text evidence="5">The sequence shown here is derived from an EMBL/GenBank/DDBJ whole genome shotgun (WGS) entry which is preliminary data.</text>
</comment>
<dbReference type="Gene3D" id="3.30.70.920">
    <property type="match status" value="1"/>
</dbReference>
<dbReference type="SUPFAM" id="SSF46785">
    <property type="entry name" value="Winged helix' DNA-binding domain"/>
    <property type="match status" value="2"/>
</dbReference>
<evidence type="ECO:0000259" key="4">
    <source>
        <dbReference type="PROSITE" id="PS50956"/>
    </source>
</evidence>
<dbReference type="SMART" id="SM00344">
    <property type="entry name" value="HTH_ASNC"/>
    <property type="match status" value="2"/>
</dbReference>
<dbReference type="Pfam" id="PF13404">
    <property type="entry name" value="HTH_AsnC-type"/>
    <property type="match status" value="2"/>
</dbReference>
<dbReference type="Proteomes" id="UP000627838">
    <property type="component" value="Unassembled WGS sequence"/>
</dbReference>
<protein>
    <submittedName>
        <fullName evidence="5">DNA-binding Lrp family transcriptional regulator</fullName>
    </submittedName>
</protein>
<gene>
    <name evidence="5" type="ORF">H4W34_002551</name>
</gene>
<name>A0ABR9JQ65_9ACTN</name>
<evidence type="ECO:0000256" key="2">
    <source>
        <dbReference type="ARBA" id="ARBA00023125"/>
    </source>
</evidence>
<dbReference type="InterPro" id="IPR019887">
    <property type="entry name" value="Tscrpt_reg_AsnC/Lrp_C"/>
</dbReference>